<dbReference type="Proteomes" id="UP001487305">
    <property type="component" value="Unassembled WGS sequence"/>
</dbReference>
<protein>
    <submittedName>
        <fullName evidence="2">Carbon-phosphorus lyase complex subunit PhnI</fullName>
    </submittedName>
</protein>
<evidence type="ECO:0000313" key="3">
    <source>
        <dbReference type="Proteomes" id="UP001487305"/>
    </source>
</evidence>
<evidence type="ECO:0000313" key="2">
    <source>
        <dbReference type="EMBL" id="MEQ3363756.1"/>
    </source>
</evidence>
<accession>A0ABV1JHE6</accession>
<evidence type="ECO:0000256" key="1">
    <source>
        <dbReference type="SAM" id="MobiDB-lite"/>
    </source>
</evidence>
<organism evidence="2 3">
    <name type="scientific">Raoultibacter massiliensis</name>
    <dbReference type="NCBI Taxonomy" id="1852371"/>
    <lineage>
        <taxon>Bacteria</taxon>
        <taxon>Bacillati</taxon>
        <taxon>Actinomycetota</taxon>
        <taxon>Coriobacteriia</taxon>
        <taxon>Eggerthellales</taxon>
        <taxon>Eggerthellaceae</taxon>
        <taxon>Raoultibacter</taxon>
    </lineage>
</organism>
<dbReference type="Pfam" id="PF05861">
    <property type="entry name" value="PhnI"/>
    <property type="match status" value="1"/>
</dbReference>
<dbReference type="GO" id="GO:0016829">
    <property type="term" value="F:lyase activity"/>
    <property type="evidence" value="ECO:0007669"/>
    <property type="project" value="UniProtKB-KW"/>
</dbReference>
<keyword evidence="3" id="KW-1185">Reference proteome</keyword>
<gene>
    <name evidence="2" type="ORF">AAA083_12295</name>
</gene>
<comment type="caution">
    <text evidence="2">The sequence shown here is derived from an EMBL/GenBank/DDBJ whole genome shotgun (WGS) entry which is preliminary data.</text>
</comment>
<sequence>MGYVAVRGGREAIEESLNLLEWERVRSGRSIDVESIQSAFPDLVDQVMGESSLYAPELAALALKQAQGSPEEAVFLLRAFRSTLERPYVSRTIEPKTMEVDRRISAAFKDVPGGQVLGATRDYTHRLLDFNLREEDDDSLHEAKKRLKREWKKRVVAKAREKLEAQSDGRGFDCESEGRDFGRLPKVADYLREEGLLVQHEPNNEEPVDVTMEPLVFPAPRSARLQTLARGMTQAVGALGYAAIRGFGPAHPTVAELRHGIIEIAIDHPLGSGAAEDAYCVGSIPVTEVESLFEVETQNPQGEKELAFELGYGMVIGRGETKAIAMSVLDNCLEQGDKRFPTQDEEFVLYHVDGIEATGFISHLKLPHYVTFQSKLSAVRKTRGDEDGVSGICADASVAEGSLSAQQAVSDEMRTAGAPHAAKADGSIDFEKE</sequence>
<dbReference type="EMBL" id="JBBNOP010000011">
    <property type="protein sequence ID" value="MEQ3363756.1"/>
    <property type="molecule type" value="Genomic_DNA"/>
</dbReference>
<keyword evidence="2" id="KW-0456">Lyase</keyword>
<feature type="region of interest" description="Disordered" evidence="1">
    <location>
        <begin position="410"/>
        <end position="433"/>
    </location>
</feature>
<proteinExistence type="predicted"/>
<dbReference type="InterPro" id="IPR008773">
    <property type="entry name" value="PhnI"/>
</dbReference>
<name>A0ABV1JHE6_9ACTN</name>
<dbReference type="RefSeq" id="WP_349227783.1">
    <property type="nucleotide sequence ID" value="NZ_JBBNOP010000011.1"/>
</dbReference>
<reference evidence="2 3" key="1">
    <citation type="submission" date="2024-04" db="EMBL/GenBank/DDBJ databases">
        <title>Human intestinal bacterial collection.</title>
        <authorList>
            <person name="Pauvert C."/>
            <person name="Hitch T.C.A."/>
            <person name="Clavel T."/>
        </authorList>
    </citation>
    <scope>NUCLEOTIDE SEQUENCE [LARGE SCALE GENOMIC DNA]</scope>
    <source>
        <strain evidence="2 3">CLA-KB-H42</strain>
    </source>
</reference>